<dbReference type="SMART" id="SM01277">
    <property type="entry name" value="MAGUK_N_PEST"/>
    <property type="match status" value="1"/>
</dbReference>
<evidence type="ECO:0000256" key="5">
    <source>
        <dbReference type="ARBA" id="ARBA00023136"/>
    </source>
</evidence>
<evidence type="ECO:0000259" key="7">
    <source>
        <dbReference type="PROSITE" id="PS50002"/>
    </source>
</evidence>
<dbReference type="SMART" id="SM00228">
    <property type="entry name" value="PDZ"/>
    <property type="match status" value="3"/>
</dbReference>
<dbReference type="PROSITE" id="PS50052">
    <property type="entry name" value="GUANYLATE_KINASE_2"/>
    <property type="match status" value="1"/>
</dbReference>
<dbReference type="PANTHER" id="PTHR23119:SF33">
    <property type="entry name" value="DISKS LARGE HOMOLOG 4"/>
    <property type="match status" value="1"/>
</dbReference>
<dbReference type="GO" id="GO:0007268">
    <property type="term" value="P:chemical synaptic transmission"/>
    <property type="evidence" value="ECO:0007669"/>
    <property type="project" value="InterPro"/>
</dbReference>
<evidence type="ECO:0000313" key="11">
    <source>
        <dbReference type="Proteomes" id="UP000694558"/>
    </source>
</evidence>
<keyword evidence="4" id="KW-0677">Repeat</keyword>
<dbReference type="GO" id="GO:0031594">
    <property type="term" value="C:neuromuscular junction"/>
    <property type="evidence" value="ECO:0007669"/>
    <property type="project" value="InterPro"/>
</dbReference>
<evidence type="ECO:0000259" key="9">
    <source>
        <dbReference type="PROSITE" id="PS50106"/>
    </source>
</evidence>
<dbReference type="CDD" id="cd06724">
    <property type="entry name" value="PDZ2_Dlg1-2-4-like"/>
    <property type="match status" value="1"/>
</dbReference>
<dbReference type="GO" id="GO:0045197">
    <property type="term" value="P:establishment or maintenance of epithelial cell apical/basal polarity"/>
    <property type="evidence" value="ECO:0007669"/>
    <property type="project" value="TreeGrafter"/>
</dbReference>
<dbReference type="FunFam" id="3.30.63.10:FF:000001">
    <property type="entry name" value="Disks large homolog 1 isoform 2"/>
    <property type="match status" value="1"/>
</dbReference>
<organism evidence="10 11">
    <name type="scientific">Scophthalmus maximus</name>
    <name type="common">Turbot</name>
    <name type="synonym">Psetta maxima</name>
    <dbReference type="NCBI Taxonomy" id="52904"/>
    <lineage>
        <taxon>Eukaryota</taxon>
        <taxon>Metazoa</taxon>
        <taxon>Chordata</taxon>
        <taxon>Craniata</taxon>
        <taxon>Vertebrata</taxon>
        <taxon>Euteleostomi</taxon>
        <taxon>Actinopterygii</taxon>
        <taxon>Neopterygii</taxon>
        <taxon>Teleostei</taxon>
        <taxon>Neoteleostei</taxon>
        <taxon>Acanthomorphata</taxon>
        <taxon>Carangaria</taxon>
        <taxon>Pleuronectiformes</taxon>
        <taxon>Pleuronectoidei</taxon>
        <taxon>Scophthalmidae</taxon>
        <taxon>Scophthalmus</taxon>
    </lineage>
</organism>
<feature type="domain" description="SH3" evidence="7">
    <location>
        <begin position="478"/>
        <end position="548"/>
    </location>
</feature>
<accession>A0A8D3D8T9</accession>
<name>A0A8D3D8T9_SCOMX</name>
<dbReference type="Pfam" id="PF00018">
    <property type="entry name" value="SH3_1"/>
    <property type="match status" value="1"/>
</dbReference>
<dbReference type="FunFam" id="3.40.50.300:FF:001402">
    <property type="entry name" value="Discs, large homolog 3 (Drosophila)"/>
    <property type="match status" value="1"/>
</dbReference>
<dbReference type="Pfam" id="PF00625">
    <property type="entry name" value="Guanylate_kin"/>
    <property type="match status" value="1"/>
</dbReference>
<dbReference type="SUPFAM" id="SSF50156">
    <property type="entry name" value="PDZ domain-like"/>
    <property type="match status" value="3"/>
</dbReference>
<evidence type="ECO:0008006" key="12">
    <source>
        <dbReference type="Google" id="ProtNLM"/>
    </source>
</evidence>
<evidence type="ECO:0000259" key="8">
    <source>
        <dbReference type="PROSITE" id="PS50052"/>
    </source>
</evidence>
<dbReference type="SMART" id="SM00326">
    <property type="entry name" value="SH3"/>
    <property type="match status" value="1"/>
</dbReference>
<dbReference type="GO" id="GO:0035255">
    <property type="term" value="F:ionotropic glutamate receptor binding"/>
    <property type="evidence" value="ECO:0007669"/>
    <property type="project" value="TreeGrafter"/>
</dbReference>
<dbReference type="GO" id="GO:0043005">
    <property type="term" value="C:neuron projection"/>
    <property type="evidence" value="ECO:0007669"/>
    <property type="project" value="InterPro"/>
</dbReference>
<reference evidence="10" key="2">
    <citation type="submission" date="2025-08" db="UniProtKB">
        <authorList>
            <consortium name="Ensembl"/>
        </authorList>
    </citation>
    <scope>IDENTIFICATION</scope>
</reference>
<dbReference type="InterPro" id="IPR036034">
    <property type="entry name" value="PDZ_sf"/>
</dbReference>
<evidence type="ECO:0000256" key="4">
    <source>
        <dbReference type="ARBA" id="ARBA00022737"/>
    </source>
</evidence>
<evidence type="ECO:0000256" key="6">
    <source>
        <dbReference type="PROSITE-ProRule" id="PRU00192"/>
    </source>
</evidence>
<feature type="domain" description="PDZ" evidence="9">
    <location>
        <begin position="132"/>
        <end position="220"/>
    </location>
</feature>
<dbReference type="FunFam" id="2.30.42.10:FF:000001">
    <property type="entry name" value="Disks large homolog 1 isoform 2"/>
    <property type="match status" value="1"/>
</dbReference>
<dbReference type="Pfam" id="PF10600">
    <property type="entry name" value="PDZ_assoc"/>
    <property type="match status" value="1"/>
</dbReference>
<dbReference type="InterPro" id="IPR019590">
    <property type="entry name" value="DLG1_PEST_dom"/>
</dbReference>
<dbReference type="PIRSF" id="PIRSF001741">
    <property type="entry name" value="MAGUK_DLGH"/>
    <property type="match status" value="1"/>
</dbReference>
<dbReference type="PROSITE" id="PS00856">
    <property type="entry name" value="GUANYLATE_KINASE_1"/>
    <property type="match status" value="1"/>
</dbReference>
<evidence type="ECO:0000256" key="3">
    <source>
        <dbReference type="ARBA" id="ARBA00022443"/>
    </source>
</evidence>
<feature type="domain" description="Guanylate kinase-like" evidence="8">
    <location>
        <begin position="592"/>
        <end position="767"/>
    </location>
</feature>
<dbReference type="GO" id="GO:0098609">
    <property type="term" value="P:cell-cell adhesion"/>
    <property type="evidence" value="ECO:0007669"/>
    <property type="project" value="TreeGrafter"/>
</dbReference>
<dbReference type="InterPro" id="IPR019583">
    <property type="entry name" value="DLG1-4_PDZ_assoc"/>
</dbReference>
<dbReference type="SUPFAM" id="SSF50044">
    <property type="entry name" value="SH3-domain"/>
    <property type="match status" value="1"/>
</dbReference>
<dbReference type="Ensembl" id="ENSSMAT00000051205.1">
    <property type="protein sequence ID" value="ENSSMAP00000055948.1"/>
    <property type="gene ID" value="ENSSMAG00000012907.2"/>
</dbReference>
<dbReference type="Gene3D" id="3.30.63.10">
    <property type="entry name" value="Guanylate Kinase phosphate binding domain"/>
    <property type="match status" value="1"/>
</dbReference>
<comment type="similarity">
    <text evidence="2">Belongs to the MAGUK family.</text>
</comment>
<dbReference type="PANTHER" id="PTHR23119">
    <property type="entry name" value="DISCS LARGE"/>
    <property type="match status" value="1"/>
</dbReference>
<dbReference type="GO" id="GO:0097113">
    <property type="term" value="P:AMPA glutamate receptor clustering"/>
    <property type="evidence" value="ECO:0007669"/>
    <property type="project" value="TreeGrafter"/>
</dbReference>
<dbReference type="PROSITE" id="PS50106">
    <property type="entry name" value="PDZ"/>
    <property type="match status" value="3"/>
</dbReference>
<dbReference type="PROSITE" id="PS50002">
    <property type="entry name" value="SH3"/>
    <property type="match status" value="1"/>
</dbReference>
<feature type="domain" description="PDZ" evidence="9">
    <location>
        <begin position="363"/>
        <end position="444"/>
    </location>
</feature>
<sequence length="782" mass="86322">MSLPVRSLKCLSPVMCQCKVICSNRTLSLMFGCKKYRYQDEETPPLEHSPAHLAPGKSAEMLHMSDKNLAAMEAIHGYTPHTHISPVKVGHTRTLHAHAHTHLCILLGNTRGSHSLMSNAPDVINRHYVCVCVDLPLQGNSGLGFSIAGGTDNPHVGDDPSIFITKIIPGGAAAQDGRLSVNDCILFVNDVDVREVTHSQAVEALKEAGAIVRLYVLRRKPAAEKVTELKLIKGPKGLGFSIAGGVGNQHIPGDNSIYVTKIIEGGAAHKDGRLQIGDKILAVNNVCLEDVMHEDAVGALKNTAEVVYLRVAKPNNLFLTNSYNPPDLTSNYPQALTPTSPSRFSPVLHGMMGDDDIPREPRRVLIHRGSTGLGFNIVGGEDGEGIFISFILAGGPADLSGELHKGDQILSVNGVDLRMATHEQAAAALKNAGQTVTIIAQYRPDEYSRFEAKIHDLREQLMNSSMGSGTTTLRSNPKRGFYIRALFDYDKTADCGFLSQALGFRFGDVLHVLDCGDEEWWQARKVSPQNEAEEVGFIPSKHRSGGVTDLLLCFTSVKKNPKTRHNSTSLLILEDKTSQSYETVTQVEVHYARPIIILGPVKDRINDDLLSEFPDKFGSCVPHTTRPKREYEVDGRDYHFVSSREQMEKDIQSHRFIEAGQYNSHLYGTSVQSVREVAEQGKHCILDVSANAVRRLQAAQLHPIAIFVRPKSLENVLEINTRLTEEQARKGMDRALKLEQDFLECFSAVVEGDSFEEVYHKVKTVIEEQSGPYIWIPTRERL</sequence>
<dbReference type="SMART" id="SM00072">
    <property type="entry name" value="GuKc"/>
    <property type="match status" value="1"/>
</dbReference>
<dbReference type="InterPro" id="IPR016313">
    <property type="entry name" value="DLG1-like"/>
</dbReference>
<dbReference type="InterPro" id="IPR008145">
    <property type="entry name" value="GK/Ca_channel_bsu"/>
</dbReference>
<dbReference type="Pfam" id="PF10608">
    <property type="entry name" value="MAGUK_N_PEST"/>
    <property type="match status" value="1"/>
</dbReference>
<dbReference type="AlphaFoldDB" id="A0A8D3D8T9"/>
<reference evidence="10" key="1">
    <citation type="submission" date="2023-05" db="EMBL/GenBank/DDBJ databases">
        <title>High-quality long-read genome of Scophthalmus maximus.</title>
        <authorList>
            <person name="Lien S."/>
            <person name="Martinez P."/>
        </authorList>
    </citation>
    <scope>NUCLEOTIDE SEQUENCE [LARGE SCALE GENOMIC DNA]</scope>
</reference>
<gene>
    <name evidence="10" type="primary">LOC118301323</name>
</gene>
<dbReference type="InterPro" id="IPR001452">
    <property type="entry name" value="SH3_domain"/>
</dbReference>
<dbReference type="Gene3D" id="2.30.30.40">
    <property type="entry name" value="SH3 Domains"/>
    <property type="match status" value="1"/>
</dbReference>
<dbReference type="CDD" id="cd06723">
    <property type="entry name" value="PDZ1_Dlg1-2-4-like"/>
    <property type="match status" value="1"/>
</dbReference>
<feature type="domain" description="PDZ" evidence="9">
    <location>
        <begin position="228"/>
        <end position="315"/>
    </location>
</feature>
<dbReference type="Pfam" id="PF00595">
    <property type="entry name" value="PDZ"/>
    <property type="match status" value="3"/>
</dbReference>
<dbReference type="GO" id="GO:0098839">
    <property type="term" value="C:postsynaptic density membrane"/>
    <property type="evidence" value="ECO:0007669"/>
    <property type="project" value="TreeGrafter"/>
</dbReference>
<evidence type="ECO:0000256" key="2">
    <source>
        <dbReference type="ARBA" id="ARBA00007014"/>
    </source>
</evidence>
<dbReference type="InterPro" id="IPR050614">
    <property type="entry name" value="Synaptic_Scaffolding_LAP-MAGUK"/>
</dbReference>
<comment type="subcellular location">
    <subcellularLocation>
        <location evidence="1">Membrane</location>
        <topology evidence="1">Peripheral membrane protein</topology>
    </subcellularLocation>
</comment>
<dbReference type="InterPro" id="IPR001478">
    <property type="entry name" value="PDZ"/>
</dbReference>
<dbReference type="Gene3D" id="3.40.50.300">
    <property type="entry name" value="P-loop containing nucleotide triphosphate hydrolases"/>
    <property type="match status" value="1"/>
</dbReference>
<keyword evidence="5" id="KW-0472">Membrane</keyword>
<evidence type="ECO:0000313" key="10">
    <source>
        <dbReference type="Ensembl" id="ENSSMAP00000055948.1"/>
    </source>
</evidence>
<keyword evidence="3 6" id="KW-0728">SH3 domain</keyword>
<dbReference type="InterPro" id="IPR020590">
    <property type="entry name" value="Guanylate_kinase_CS"/>
</dbReference>
<dbReference type="GO" id="GO:0019901">
    <property type="term" value="F:protein kinase binding"/>
    <property type="evidence" value="ECO:0007669"/>
    <property type="project" value="TreeGrafter"/>
</dbReference>
<dbReference type="GeneTree" id="ENSGT00940000157956"/>
<dbReference type="GO" id="GO:0098970">
    <property type="term" value="P:postsynaptic neurotransmitter receptor diffusion trapping"/>
    <property type="evidence" value="ECO:0007669"/>
    <property type="project" value="TreeGrafter"/>
</dbReference>
<dbReference type="FunFam" id="2.30.42.10:FF:000049">
    <property type="entry name" value="disks large homolog 1 isoform X1"/>
    <property type="match status" value="1"/>
</dbReference>
<dbReference type="CDD" id="cd06795">
    <property type="entry name" value="PDZ3_Dlg1-2-4-like"/>
    <property type="match status" value="1"/>
</dbReference>
<dbReference type="InterPro" id="IPR008144">
    <property type="entry name" value="Guanylate_kin-like_dom"/>
</dbReference>
<dbReference type="InterPro" id="IPR036028">
    <property type="entry name" value="SH3-like_dom_sf"/>
</dbReference>
<dbReference type="SUPFAM" id="SSF52540">
    <property type="entry name" value="P-loop containing nucleoside triphosphate hydrolases"/>
    <property type="match status" value="1"/>
</dbReference>
<dbReference type="Proteomes" id="UP000694558">
    <property type="component" value="Chromosome 4"/>
</dbReference>
<dbReference type="Gene3D" id="2.30.42.10">
    <property type="match status" value="3"/>
</dbReference>
<dbReference type="CDD" id="cd00071">
    <property type="entry name" value="GMPK"/>
    <property type="match status" value="1"/>
</dbReference>
<dbReference type="GO" id="GO:0016323">
    <property type="term" value="C:basolateral plasma membrane"/>
    <property type="evidence" value="ECO:0007669"/>
    <property type="project" value="TreeGrafter"/>
</dbReference>
<protein>
    <recommendedName>
        <fullName evidence="12">Discs, large homolog 4a (Drosophila)</fullName>
    </recommendedName>
</protein>
<dbReference type="FunFam" id="2.30.42.10:FF:000002">
    <property type="entry name" value="Disks large homolog 4 isoform 2"/>
    <property type="match status" value="1"/>
</dbReference>
<dbReference type="InterPro" id="IPR027417">
    <property type="entry name" value="P-loop_NTPase"/>
</dbReference>
<evidence type="ECO:0000256" key="1">
    <source>
        <dbReference type="ARBA" id="ARBA00004170"/>
    </source>
</evidence>
<proteinExistence type="inferred from homology"/>